<gene>
    <name evidence="6" type="ORF">HUF19_15445</name>
</gene>
<evidence type="ECO:0000259" key="4">
    <source>
        <dbReference type="Pfam" id="PF25954"/>
    </source>
</evidence>
<dbReference type="Pfam" id="PF25973">
    <property type="entry name" value="BSH_CzcB"/>
    <property type="match status" value="1"/>
</dbReference>
<dbReference type="Pfam" id="PF25954">
    <property type="entry name" value="Beta-barrel_RND_2"/>
    <property type="match status" value="1"/>
</dbReference>
<dbReference type="InterPro" id="IPR058647">
    <property type="entry name" value="BSH_CzcB-like"/>
</dbReference>
<organism evidence="6 7">
    <name type="scientific">Thalassolituus hydrocarboniclasticus</name>
    <dbReference type="NCBI Taxonomy" id="2742796"/>
    <lineage>
        <taxon>Bacteria</taxon>
        <taxon>Pseudomonadati</taxon>
        <taxon>Pseudomonadota</taxon>
        <taxon>Gammaproteobacteria</taxon>
        <taxon>Oceanospirillales</taxon>
        <taxon>Oceanospirillaceae</taxon>
        <taxon>Thalassolituus</taxon>
    </lineage>
</organism>
<feature type="domain" description="CzcB-like barrel-sandwich hybrid" evidence="5">
    <location>
        <begin position="113"/>
        <end position="243"/>
    </location>
</feature>
<keyword evidence="3" id="KW-0732">Signal</keyword>
<feature type="region of interest" description="Disordered" evidence="2">
    <location>
        <begin position="31"/>
        <end position="72"/>
    </location>
</feature>
<feature type="domain" description="CusB-like beta-barrel" evidence="4">
    <location>
        <begin position="246"/>
        <end position="318"/>
    </location>
</feature>
<dbReference type="Proteomes" id="UP001065322">
    <property type="component" value="Chromosome"/>
</dbReference>
<dbReference type="RefSeq" id="WP_260997466.1">
    <property type="nucleotide sequence ID" value="NZ_CP054475.1"/>
</dbReference>
<dbReference type="Gene3D" id="2.40.50.100">
    <property type="match status" value="1"/>
</dbReference>
<proteinExistence type="predicted"/>
<evidence type="ECO:0000313" key="7">
    <source>
        <dbReference type="Proteomes" id="UP001065322"/>
    </source>
</evidence>
<evidence type="ECO:0000259" key="5">
    <source>
        <dbReference type="Pfam" id="PF25973"/>
    </source>
</evidence>
<dbReference type="InterPro" id="IPR051909">
    <property type="entry name" value="MFP_Cation_Efflux"/>
</dbReference>
<name>A0ABY6AD73_9GAMM</name>
<feature type="compositionally biased region" description="Basic and acidic residues" evidence="2">
    <location>
        <begin position="31"/>
        <end position="71"/>
    </location>
</feature>
<dbReference type="PANTHER" id="PTHR30097">
    <property type="entry name" value="CATION EFFLUX SYSTEM PROTEIN CUSB"/>
    <property type="match status" value="1"/>
</dbReference>
<evidence type="ECO:0000256" key="3">
    <source>
        <dbReference type="SAM" id="SignalP"/>
    </source>
</evidence>
<keyword evidence="1" id="KW-0813">Transport</keyword>
<dbReference type="Gene3D" id="2.40.30.170">
    <property type="match status" value="1"/>
</dbReference>
<dbReference type="EMBL" id="CP054475">
    <property type="protein sequence ID" value="UXD88742.1"/>
    <property type="molecule type" value="Genomic_DNA"/>
</dbReference>
<evidence type="ECO:0000256" key="1">
    <source>
        <dbReference type="ARBA" id="ARBA00022448"/>
    </source>
</evidence>
<dbReference type="InterPro" id="IPR058792">
    <property type="entry name" value="Beta-barrel_RND_2"/>
</dbReference>
<accession>A0ABY6AD73</accession>
<sequence length="420" mass="45772">MSAVNHPGTARRLLLAFILIFPLQSYATDAEGEHDHAHDHASGHNEAVSKSHNDDDPDHAHGQDEHNDNENSVHLSAEQIQQAGIISRIIPAEKTDIPLRAPAEIRANGYRSFVVSPRVDSVVITRHVALGDHVQPGQPLLTLFSEGVASAQAELRSARSEWQRVKNLGKNAAGAARYNQAENTLAAARARLTAYGLNADAELTPASFGEYQLTAQTAGLVLSDDFQQGQRVTAGSALMQITDETTLWAEARLPAESELHLTRDTRVMLNVAGLNISAQISHESHTIDPLTRTRIVRLTVENPDHRLHPGLFASADFYTRSENPITLVPETALVRGSDGDWQIFIESTPGEFRALEVERGRTIRTTGRSANKAEEALIEISSKDHAALSEHPISQYPIVVAGAFFIASEQAKGGFDPHNH</sequence>
<keyword evidence="7" id="KW-1185">Reference proteome</keyword>
<feature type="chain" id="PRO_5045975648" evidence="3">
    <location>
        <begin position="28"/>
        <end position="420"/>
    </location>
</feature>
<feature type="signal peptide" evidence="3">
    <location>
        <begin position="1"/>
        <end position="27"/>
    </location>
</feature>
<protein>
    <submittedName>
        <fullName evidence="6">Efflux RND transporter periplasmic adaptor subunit</fullName>
    </submittedName>
</protein>
<evidence type="ECO:0000313" key="6">
    <source>
        <dbReference type="EMBL" id="UXD88742.1"/>
    </source>
</evidence>
<reference evidence="7" key="1">
    <citation type="submission" date="2020-06" db="EMBL/GenBank/DDBJ databases">
        <title>Thalassolituus marinus alknpb1M-1, a hydrocarbon-degrading bacterium isolated from the deep-sea overlying water using an in-situ strategy from the South China Sea basin.</title>
        <authorList>
            <person name="Dong C."/>
            <person name="Chen Y."/>
            <person name="Shao Z."/>
        </authorList>
    </citation>
    <scope>NUCLEOTIDE SEQUENCE [LARGE SCALE GENOMIC DNA]</scope>
    <source>
        <strain evidence="7">alknpb1M-1</strain>
    </source>
</reference>
<dbReference type="PANTHER" id="PTHR30097:SF15">
    <property type="entry name" value="CATION EFFLUX SYSTEM PROTEIN CUSB"/>
    <property type="match status" value="1"/>
</dbReference>
<dbReference type="SUPFAM" id="SSF111369">
    <property type="entry name" value="HlyD-like secretion proteins"/>
    <property type="match status" value="1"/>
</dbReference>
<evidence type="ECO:0000256" key="2">
    <source>
        <dbReference type="SAM" id="MobiDB-lite"/>
    </source>
</evidence>